<gene>
    <name evidence="1" type="ORF">QFC22_003877</name>
</gene>
<sequence>MPPKKKLKSQGNQQKSLNAFFTSPSGADKGKPREKLNGNEKAKERGGTSNGGVIDLDSPEPELKPQGSNLSPRKPAQPNRSPKKEQAHEIIDIDIDSSSSPPPPSSAAAAVASPSKLQKKNPLFIPSTPSKRAGREPTQLVGLTSPHDREQKHAAANVELELELVSGKTKGVKTNPFVTVDPSSSTTTTTTTANATPSPLEFDTDPLLFNPSSLDLSGSWKTTGGRLPYEVLVRDVYVPVAGTRKRLAIGRVLVNFLRTLIYHSPQDLLPTIYLLSNHLAPSYIPTELGVGFQILNKAITDVSGVNREGLKRLWDRWGDPGDVAFEAKSNLRTLIRPAPLPAHKLYTQLLAIARTKGSGAGKVKGEIVRKLLVQVKGEEVRYLVRTLISHLRIGAVKLTLLSAMARAFALTRSAEATTASEQDSPYHVTQAELDAVQRAGPSEVKGKGKAKVEPEVEAARERVEGKLAAATALLRKVYVRHPNYDDILAALLERGFDDLSDRVPLSVGIPLSPMLGSITRSLAEVFTRLGTLPFTAEAKLDGQRVQVHARVTGPSGKPDGGGRWVEASPGGEGGVGAKRRVWVRLFSRHLEDMTEKYPDVCELVAVMLASALPAVATRPGFPRRPGLTPPNDEMSALAGVEQIDSFIMDAEIVAVDKDTGVYRTFQELSNRAKKDVKLEDVKVVVGVFAFDLMLVNDTPLLNQPFSIRRHLLRTLFPPFANPQDATLARFAHVESIDSTNPADVQAFFEQVVAQKCEGLMVKLLESGEGLTGDDDDAEEADGGEGGKRKRKTTTAGGGTKKPLPSTYEPDARSQGWLKVKKDYLEGMGDSLDLVPIGAWWGLGRKAGWYSPILLALYNPETGALEAVCKCISGFSDAFYKDLLVRFPPEGSPDKCRKTEPFTYVETGGLRPDMWFEPSEVWEIRGADISLSPVYTAAASHLGSERGLSIRFPRFIKRREDKSWEEATTAEQFAEMYRKQAATGTNTQDATIAEAEAVSDEDGELEE</sequence>
<protein>
    <submittedName>
        <fullName evidence="1">Uncharacterized protein</fullName>
    </submittedName>
</protein>
<organism evidence="1 2">
    <name type="scientific">Naganishia vaughanmartiniae</name>
    <dbReference type="NCBI Taxonomy" id="1424756"/>
    <lineage>
        <taxon>Eukaryota</taxon>
        <taxon>Fungi</taxon>
        <taxon>Dikarya</taxon>
        <taxon>Basidiomycota</taxon>
        <taxon>Agaricomycotina</taxon>
        <taxon>Tremellomycetes</taxon>
        <taxon>Filobasidiales</taxon>
        <taxon>Filobasidiaceae</taxon>
        <taxon>Naganishia</taxon>
    </lineage>
</organism>
<name>A0ACC2X453_9TREE</name>
<comment type="caution">
    <text evidence="1">The sequence shown here is derived from an EMBL/GenBank/DDBJ whole genome shotgun (WGS) entry which is preliminary data.</text>
</comment>
<keyword evidence="2" id="KW-1185">Reference proteome</keyword>
<evidence type="ECO:0000313" key="2">
    <source>
        <dbReference type="Proteomes" id="UP001243375"/>
    </source>
</evidence>
<proteinExistence type="predicted"/>
<dbReference type="EMBL" id="JASBWU010000010">
    <property type="protein sequence ID" value="KAJ9118657.1"/>
    <property type="molecule type" value="Genomic_DNA"/>
</dbReference>
<accession>A0ACC2X453</accession>
<evidence type="ECO:0000313" key="1">
    <source>
        <dbReference type="EMBL" id="KAJ9118657.1"/>
    </source>
</evidence>
<reference evidence="1" key="1">
    <citation type="submission" date="2023-04" db="EMBL/GenBank/DDBJ databases">
        <title>Draft Genome sequencing of Naganishia species isolated from polar environments using Oxford Nanopore Technology.</title>
        <authorList>
            <person name="Leo P."/>
            <person name="Venkateswaran K."/>
        </authorList>
    </citation>
    <scope>NUCLEOTIDE SEQUENCE</scope>
    <source>
        <strain evidence="1">MNA-CCFEE 5425</strain>
    </source>
</reference>
<dbReference type="Proteomes" id="UP001243375">
    <property type="component" value="Unassembled WGS sequence"/>
</dbReference>